<comment type="caution">
    <text evidence="1">The sequence shown here is derived from an EMBL/GenBank/DDBJ whole genome shotgun (WGS) entry which is preliminary data.</text>
</comment>
<dbReference type="Proteomes" id="UP000037505">
    <property type="component" value="Unassembled WGS sequence"/>
</dbReference>
<dbReference type="OrthoDB" id="4187154at2759"/>
<reference evidence="1 2" key="1">
    <citation type="submission" date="2014-06" db="EMBL/GenBank/DDBJ databases">
        <title>The Genome of the Aflatoxigenic Filamentous Fungus Aspergillus nomius.</title>
        <authorList>
            <person name="Moore M.G."/>
            <person name="Shannon B.M."/>
            <person name="Brian M.M."/>
        </authorList>
    </citation>
    <scope>NUCLEOTIDE SEQUENCE [LARGE SCALE GENOMIC DNA]</scope>
    <source>
        <strain evidence="1 2">NRRL 13137</strain>
    </source>
</reference>
<protein>
    <submittedName>
        <fullName evidence="1">Uncharacterized protein</fullName>
    </submittedName>
</protein>
<accession>A0A0L1J285</accession>
<gene>
    <name evidence="1" type="ORF">ANOM_003992</name>
</gene>
<sequence length="292" mass="32523">MAYTVDMGSDIFYSTKCDLYLALQASVDMLVPAGVTGLQSVETLKNVLYSGTIWVDQLPELRLNVHVSAESNLGRPLSILTSQIGDALCNSQCWLELGLGVLFKNCDHWTEKTTSTTFRLSFGLRRRPGGSVTAETSRRPSLAKSLTNAVPPLYTPAFHISTINISMTYSRHSQPLRYISSSTAPENCGVTPHIEIPYRIDKVVEHSQDSAPASILLANDTCQVSEFISLFNVGFSTLVHDDPPRIYKYPTLKKSDLQSLSRIAPSVFSLRYREVRNWLSLCIRLYISDSIH</sequence>
<dbReference type="RefSeq" id="XP_015406775.1">
    <property type="nucleotide sequence ID" value="XM_015549249.1"/>
</dbReference>
<evidence type="ECO:0000313" key="2">
    <source>
        <dbReference type="Proteomes" id="UP000037505"/>
    </source>
</evidence>
<name>A0A0L1J285_ASPN3</name>
<organism evidence="1 2">
    <name type="scientific">Aspergillus nomiae NRRL (strain ATCC 15546 / NRRL 13137 / CBS 260.88 / M93)</name>
    <dbReference type="NCBI Taxonomy" id="1509407"/>
    <lineage>
        <taxon>Eukaryota</taxon>
        <taxon>Fungi</taxon>
        <taxon>Dikarya</taxon>
        <taxon>Ascomycota</taxon>
        <taxon>Pezizomycotina</taxon>
        <taxon>Eurotiomycetes</taxon>
        <taxon>Eurotiomycetidae</taxon>
        <taxon>Eurotiales</taxon>
        <taxon>Aspergillaceae</taxon>
        <taxon>Aspergillus</taxon>
        <taxon>Aspergillus subgen. Circumdati</taxon>
    </lineage>
</organism>
<keyword evidence="2" id="KW-1185">Reference proteome</keyword>
<proteinExistence type="predicted"/>
<dbReference type="GeneID" id="26805796"/>
<evidence type="ECO:0000313" key="1">
    <source>
        <dbReference type="EMBL" id="KNG85852.1"/>
    </source>
</evidence>
<dbReference type="AlphaFoldDB" id="A0A0L1J285"/>
<dbReference type="EMBL" id="JNOM01000139">
    <property type="protein sequence ID" value="KNG85852.1"/>
    <property type="molecule type" value="Genomic_DNA"/>
</dbReference>
<dbReference type="STRING" id="1509407.A0A0L1J285"/>